<accession>A0A914HPQ5</accession>
<evidence type="ECO:0000313" key="4">
    <source>
        <dbReference type="WBParaSite" id="Gr19_v10_g2569.t4"/>
    </source>
</evidence>
<keyword evidence="1" id="KW-0812">Transmembrane</keyword>
<organism evidence="2 3">
    <name type="scientific">Globodera rostochiensis</name>
    <name type="common">Golden nematode worm</name>
    <name type="synonym">Heterodera rostochiensis</name>
    <dbReference type="NCBI Taxonomy" id="31243"/>
    <lineage>
        <taxon>Eukaryota</taxon>
        <taxon>Metazoa</taxon>
        <taxon>Ecdysozoa</taxon>
        <taxon>Nematoda</taxon>
        <taxon>Chromadorea</taxon>
        <taxon>Rhabditida</taxon>
        <taxon>Tylenchina</taxon>
        <taxon>Tylenchomorpha</taxon>
        <taxon>Tylenchoidea</taxon>
        <taxon>Heteroderidae</taxon>
        <taxon>Heteroderinae</taxon>
        <taxon>Globodera</taxon>
    </lineage>
</organism>
<feature type="transmembrane region" description="Helical" evidence="1">
    <location>
        <begin position="259"/>
        <end position="276"/>
    </location>
</feature>
<keyword evidence="1" id="KW-0472">Membrane</keyword>
<sequence>MLLILLFFIHSTAALSIRQTFDDTSENVENNFKLEGDRFELIEGKGWVENPRKVRKVRKVAEWARAKVCNLNGGETAPLRKLVNVICSAGDHWRYVVKKDFGGKTGLIQIVTNSGQKILQKLHREEAKATEAEKMIITKALRGSMKKVSEKMPEGLGLEAFYASNKQNSQYFLGSDILGAVINKLWPAMIEQLLIKSKVEQIGEYEKFVVKHPKMLAVRKKRQMDTIILMIALLIGGTLGLGLIAHAIAMIVQLFLSKAIVICCVVAIIVIILLQLK</sequence>
<name>A0A914HPQ5_GLORO</name>
<evidence type="ECO:0000313" key="3">
    <source>
        <dbReference type="WBParaSite" id="Gr19_v10_g2569.t3"/>
    </source>
</evidence>
<dbReference type="AlphaFoldDB" id="A0A914HPQ5"/>
<feature type="transmembrane region" description="Helical" evidence="1">
    <location>
        <begin position="227"/>
        <end position="252"/>
    </location>
</feature>
<dbReference type="WBParaSite" id="Gr19_v10_g2569.t4">
    <property type="protein sequence ID" value="Gr19_v10_g2569.t4"/>
    <property type="gene ID" value="Gr19_v10_g2569"/>
</dbReference>
<reference evidence="3 4" key="1">
    <citation type="submission" date="2022-11" db="UniProtKB">
        <authorList>
            <consortium name="WormBaseParasite"/>
        </authorList>
    </citation>
    <scope>IDENTIFICATION</scope>
</reference>
<protein>
    <submittedName>
        <fullName evidence="3 4">Uncharacterized protein</fullName>
    </submittedName>
</protein>
<dbReference type="Proteomes" id="UP000887572">
    <property type="component" value="Unplaced"/>
</dbReference>
<keyword evidence="2" id="KW-1185">Reference proteome</keyword>
<dbReference type="WBParaSite" id="Gr19_v10_g2569.t3">
    <property type="protein sequence ID" value="Gr19_v10_g2569.t3"/>
    <property type="gene ID" value="Gr19_v10_g2569"/>
</dbReference>
<evidence type="ECO:0000256" key="1">
    <source>
        <dbReference type="SAM" id="Phobius"/>
    </source>
</evidence>
<proteinExistence type="predicted"/>
<evidence type="ECO:0000313" key="2">
    <source>
        <dbReference type="Proteomes" id="UP000887572"/>
    </source>
</evidence>
<keyword evidence="1" id="KW-1133">Transmembrane helix</keyword>